<feature type="compositionally biased region" description="Basic and acidic residues" evidence="1">
    <location>
        <begin position="54"/>
        <end position="64"/>
    </location>
</feature>
<feature type="compositionally biased region" description="Basic residues" evidence="1">
    <location>
        <begin position="814"/>
        <end position="823"/>
    </location>
</feature>
<reference evidence="2" key="1">
    <citation type="submission" date="2021-11" db="EMBL/GenBank/DDBJ databases">
        <authorList>
            <consortium name="Genoscope - CEA"/>
            <person name="William W."/>
        </authorList>
    </citation>
    <scope>NUCLEOTIDE SEQUENCE</scope>
</reference>
<proteinExistence type="predicted"/>
<evidence type="ECO:0000313" key="2">
    <source>
        <dbReference type="EMBL" id="CAH0374316.1"/>
    </source>
</evidence>
<dbReference type="AlphaFoldDB" id="A0A8J2SNX3"/>
<dbReference type="EMBL" id="CAKKNE010000004">
    <property type="protein sequence ID" value="CAH0374316.1"/>
    <property type="molecule type" value="Genomic_DNA"/>
</dbReference>
<name>A0A8J2SNX3_9STRA</name>
<comment type="caution">
    <text evidence="2">The sequence shown here is derived from an EMBL/GenBank/DDBJ whole genome shotgun (WGS) entry which is preliminary data.</text>
</comment>
<evidence type="ECO:0000256" key="1">
    <source>
        <dbReference type="SAM" id="MobiDB-lite"/>
    </source>
</evidence>
<feature type="region of interest" description="Disordered" evidence="1">
    <location>
        <begin position="33"/>
        <end position="94"/>
    </location>
</feature>
<dbReference type="Proteomes" id="UP000789595">
    <property type="component" value="Unassembled WGS sequence"/>
</dbReference>
<keyword evidence="3" id="KW-1185">Reference proteome</keyword>
<gene>
    <name evidence="2" type="ORF">PECAL_4P15890</name>
</gene>
<sequence length="823" mass="89615">MTQSIKDLLIEKCKLHKVNTTGCKSADDYRQALDEQAPQWEQEEENAPPRRRRAATETDKKRMSGEVQPPLETSCAKKPKPPPTLVATKPDVKEPSDALVKACEAVLANHGKPPRKEGDRIKSSAVWLAVKREFTVTGRSGYSRDSALSDATLLLYERYEAIDDDTARANSPLRWLNAGTQIKQGKQHRPGGKKKKKTEVDAMATEVATAVAAARTAKIMHSVYGKGAVELSGEVHGLLAEYTLVKVLRATTVQEALQWGVAPPWLTQEQVAAFWRVLAMVHPLTPLYDIREGALVPTGLPRVDFWIALAEPIARCAASLPEFASLLPLVDYMCPVHVKKNAPDFGPGGGAHAGATLTSGIEAHARRFVNRRSSIVRGPDALRRSPTDAHTYAPRGVATDELSCPTEGLIANVSLAMKNGELAVEGAFIGATRHETFDFGDDNAAMVTTFTTKAAAAGHGDARDCKRFERENAFGHALAAAFVAAVLNVADLARVSSWVLREAMRKPPSAFVRELYQDNKVVEWAQHALPGTGLELALRNALVAADLRLEMDRKGGAYDSALLASRDALLERLRERDARLEWKAKVHKAVAVVHGAGGLVGTARKCCLVVWTDLGSGPQLISAADAPFCVENIERTLKEAHDLHVILDALSTTDARDEAYGEFLKKSPWLQNTRLGVCFIGDLDNEGKPLKAHTRRVSFAADWAIVKTDIRAAVDYCLKRRDEWRVVTPDADELRRLGPRMPTADPIKLVVPTSAGVATDITQPAPPLPPLVVQPRGDAGGLAGAPKPPPLRTPKARPTPWKESVERESIAAARPKKKARRKK</sequence>
<evidence type="ECO:0000313" key="3">
    <source>
        <dbReference type="Proteomes" id="UP000789595"/>
    </source>
</evidence>
<feature type="region of interest" description="Disordered" evidence="1">
    <location>
        <begin position="761"/>
        <end position="823"/>
    </location>
</feature>
<organism evidence="2 3">
    <name type="scientific">Pelagomonas calceolata</name>
    <dbReference type="NCBI Taxonomy" id="35677"/>
    <lineage>
        <taxon>Eukaryota</taxon>
        <taxon>Sar</taxon>
        <taxon>Stramenopiles</taxon>
        <taxon>Ochrophyta</taxon>
        <taxon>Pelagophyceae</taxon>
        <taxon>Pelagomonadales</taxon>
        <taxon>Pelagomonadaceae</taxon>
        <taxon>Pelagomonas</taxon>
    </lineage>
</organism>
<protein>
    <submittedName>
        <fullName evidence="2">Uncharacterized protein</fullName>
    </submittedName>
</protein>
<accession>A0A8J2SNX3</accession>